<organism evidence="3 4">
    <name type="scientific">Ditylenchus destructor</name>
    <dbReference type="NCBI Taxonomy" id="166010"/>
    <lineage>
        <taxon>Eukaryota</taxon>
        <taxon>Metazoa</taxon>
        <taxon>Ecdysozoa</taxon>
        <taxon>Nematoda</taxon>
        <taxon>Chromadorea</taxon>
        <taxon>Rhabditida</taxon>
        <taxon>Tylenchina</taxon>
        <taxon>Tylenchomorpha</taxon>
        <taxon>Sphaerularioidea</taxon>
        <taxon>Anguinidae</taxon>
        <taxon>Anguininae</taxon>
        <taxon>Ditylenchus</taxon>
    </lineage>
</organism>
<comment type="caution">
    <text evidence="3">The sequence shown here is derived from an EMBL/GenBank/DDBJ whole genome shotgun (WGS) entry which is preliminary data.</text>
</comment>
<keyword evidence="2" id="KW-1133">Transmembrane helix</keyword>
<name>A0AAD4MXP9_9BILA</name>
<dbReference type="EMBL" id="JAKKPZ010000028">
    <property type="protein sequence ID" value="KAI1709966.1"/>
    <property type="molecule type" value="Genomic_DNA"/>
</dbReference>
<feature type="transmembrane region" description="Helical" evidence="2">
    <location>
        <begin position="6"/>
        <end position="28"/>
    </location>
</feature>
<dbReference type="Proteomes" id="UP001201812">
    <property type="component" value="Unassembled WGS sequence"/>
</dbReference>
<keyword evidence="4" id="KW-1185">Reference proteome</keyword>
<evidence type="ECO:0000256" key="2">
    <source>
        <dbReference type="SAM" id="Phobius"/>
    </source>
</evidence>
<gene>
    <name evidence="3" type="ORF">DdX_10978</name>
</gene>
<keyword evidence="2" id="KW-0812">Transmembrane</keyword>
<keyword evidence="2" id="KW-0472">Membrane</keyword>
<feature type="transmembrane region" description="Helical" evidence="2">
    <location>
        <begin position="40"/>
        <end position="65"/>
    </location>
</feature>
<protein>
    <submittedName>
        <fullName evidence="3">Uncharacterized protein</fullName>
    </submittedName>
</protein>
<feature type="compositionally biased region" description="Low complexity" evidence="1">
    <location>
        <begin position="423"/>
        <end position="432"/>
    </location>
</feature>
<accession>A0AAD4MXP9</accession>
<sequence length="536" mass="60734">MADVPTWLLQAFYTPINMFCGLAFLGMYKSAAVIAKQYAHVTMTGLCTIQSLIMLILPLIVSLIVPDNSLEQELLTKGELNELALVADKKKSNWDHDWGANYELQIHNYDNSERDHYFEEEFHVEVFEIGDDVPIPPFRGEGNISFTEWLIRFQDLADAQNTPWADELKLNKLKFMLEGSAREKFEQLTVAEKGNYGLAVNKLTSLFENTISRNIARQGLRNCKRIKGEPVRAFMTRLKRLVTAATVGQGDQMFQQVLLDEFMDRLEPTLGFHVKISQPATVEEAYNKALHIEHLIEAQIVAKQKEIEEIAGMDSFSTWCPRGLDLHFKPSPLRLGYNTGVNQIQLPRSLQRPSAFTFGYASGLVQRRITRHFGFSPTHRRIGFTKGNSRVLRRQRPSIEVERASGLKEDLSKGTAQHLIGLSGSSRSSYNSEAAQLSDEDSIHRSKRTLSNLSAEASQLEQKRLNRRYSIGSLSIRRSTRPPIATLKHRLTPRGLNCFNRPASTLSGFNRNAAFPLAQLRKHRAFRSSGLQSERS</sequence>
<evidence type="ECO:0000313" key="3">
    <source>
        <dbReference type="EMBL" id="KAI1709966.1"/>
    </source>
</evidence>
<reference evidence="3" key="1">
    <citation type="submission" date="2022-01" db="EMBL/GenBank/DDBJ databases">
        <title>Genome Sequence Resource for Two Populations of Ditylenchus destructor, the Migratory Endoparasitic Phytonematode.</title>
        <authorList>
            <person name="Zhang H."/>
            <person name="Lin R."/>
            <person name="Xie B."/>
        </authorList>
    </citation>
    <scope>NUCLEOTIDE SEQUENCE</scope>
    <source>
        <strain evidence="3">BazhouSP</strain>
    </source>
</reference>
<dbReference type="AlphaFoldDB" id="A0AAD4MXP9"/>
<evidence type="ECO:0000256" key="1">
    <source>
        <dbReference type="SAM" id="MobiDB-lite"/>
    </source>
</evidence>
<feature type="region of interest" description="Disordered" evidence="1">
    <location>
        <begin position="422"/>
        <end position="443"/>
    </location>
</feature>
<proteinExistence type="predicted"/>
<evidence type="ECO:0000313" key="4">
    <source>
        <dbReference type="Proteomes" id="UP001201812"/>
    </source>
</evidence>